<evidence type="ECO:0000256" key="1">
    <source>
        <dbReference type="SAM" id="SignalP"/>
    </source>
</evidence>
<gene>
    <name evidence="2" type="ORF">RGQ13_08140</name>
</gene>
<protein>
    <submittedName>
        <fullName evidence="2">Uncharacterized protein</fullName>
    </submittedName>
</protein>
<keyword evidence="3" id="KW-1185">Reference proteome</keyword>
<feature type="signal peptide" evidence="1">
    <location>
        <begin position="1"/>
        <end position="20"/>
    </location>
</feature>
<organism evidence="2 3">
    <name type="scientific">Thalassotalea psychrophila</name>
    <dbReference type="NCBI Taxonomy" id="3065647"/>
    <lineage>
        <taxon>Bacteria</taxon>
        <taxon>Pseudomonadati</taxon>
        <taxon>Pseudomonadota</taxon>
        <taxon>Gammaproteobacteria</taxon>
        <taxon>Alteromonadales</taxon>
        <taxon>Colwelliaceae</taxon>
        <taxon>Thalassotalea</taxon>
    </lineage>
</organism>
<reference evidence="3" key="1">
    <citation type="submission" date="2023-09" db="EMBL/GenBank/DDBJ databases">
        <authorList>
            <person name="Li S."/>
            <person name="Li X."/>
            <person name="Zhang C."/>
            <person name="Zhao Z."/>
        </authorList>
    </citation>
    <scope>NUCLEOTIDE SEQUENCE [LARGE SCALE GENOMIC DNA]</scope>
    <source>
        <strain evidence="3">SQ149</strain>
    </source>
</reference>
<evidence type="ECO:0000313" key="2">
    <source>
        <dbReference type="EMBL" id="WNC73947.1"/>
    </source>
</evidence>
<dbReference type="Proteomes" id="UP001258994">
    <property type="component" value="Chromosome"/>
</dbReference>
<name>A0ABY9TYM1_9GAMM</name>
<keyword evidence="1" id="KW-0732">Signal</keyword>
<dbReference type="EMBL" id="CP134145">
    <property type="protein sequence ID" value="WNC73947.1"/>
    <property type="molecule type" value="Genomic_DNA"/>
</dbReference>
<feature type="chain" id="PRO_5047116913" evidence="1">
    <location>
        <begin position="21"/>
        <end position="351"/>
    </location>
</feature>
<sequence>MKLRISTAALTLAIALPAFAEAELVQFKAGEKAVAADVNANFSAVSTTAETAKLTAETATLIAETAKALADDVSASLSVVSATTESVKAMVADATETNSAVELALDDVTSAVGFNSTAISNNDSKIIQNVNRIDAIVAASQPRVKVYDANDVEFGTIVKGNTDGTYTIVLKSNGLVVSSTLEAYNVSDRAPLAGDSPVRVNIHPTLLNVRQTTVYFAEEGCKGTAYVAPDRLSQNIIDNFYRMSPISAEHIYGEGVLAFHVEGYDGNQSNPAIYMTNKNYVSNVSFSSYRTPNSTCTDNASTLGNNYLMVEEVSSDTGIVKRSVSLEAGGSVQFIEIDHATHPSPFKFVTE</sequence>
<evidence type="ECO:0000313" key="3">
    <source>
        <dbReference type="Proteomes" id="UP001258994"/>
    </source>
</evidence>
<proteinExistence type="predicted"/>
<dbReference type="RefSeq" id="WP_348393057.1">
    <property type="nucleotide sequence ID" value="NZ_CP134145.1"/>
</dbReference>
<accession>A0ABY9TYM1</accession>